<keyword evidence="10" id="KW-1185">Reference proteome</keyword>
<evidence type="ECO:0000256" key="6">
    <source>
        <dbReference type="ARBA" id="ARBA00023136"/>
    </source>
</evidence>
<comment type="caution">
    <text evidence="9">The sequence shown here is derived from an EMBL/GenBank/DDBJ whole genome shotgun (WGS) entry which is preliminary data.</text>
</comment>
<dbReference type="RefSeq" id="WP_380720018.1">
    <property type="nucleotide sequence ID" value="NZ_JBHSGI010000028.1"/>
</dbReference>
<reference evidence="10" key="1">
    <citation type="journal article" date="2019" name="Int. J. Syst. Evol. Microbiol.">
        <title>The Global Catalogue of Microorganisms (GCM) 10K type strain sequencing project: providing services to taxonomists for standard genome sequencing and annotation.</title>
        <authorList>
            <consortium name="The Broad Institute Genomics Platform"/>
            <consortium name="The Broad Institute Genome Sequencing Center for Infectious Disease"/>
            <person name="Wu L."/>
            <person name="Ma J."/>
        </authorList>
    </citation>
    <scope>NUCLEOTIDE SEQUENCE [LARGE SCALE GENOMIC DNA]</scope>
    <source>
        <strain evidence="10">CGMCC 4.7283</strain>
    </source>
</reference>
<dbReference type="InterPro" id="IPR027417">
    <property type="entry name" value="P-loop_NTPase"/>
</dbReference>
<gene>
    <name evidence="9" type="ORF">ACFO5X_19370</name>
</gene>
<evidence type="ECO:0000256" key="2">
    <source>
        <dbReference type="ARBA" id="ARBA00008806"/>
    </source>
</evidence>
<keyword evidence="5 8" id="KW-1133">Transmembrane helix</keyword>
<proteinExistence type="inferred from homology"/>
<dbReference type="SUPFAM" id="SSF52540">
    <property type="entry name" value="P-loop containing nucleoside triphosphate hydrolases"/>
    <property type="match status" value="1"/>
</dbReference>
<name>A0ABV9KL68_9RHOB</name>
<accession>A0ABV9KL68</accession>
<keyword evidence="6 8" id="KW-0472">Membrane</keyword>
<dbReference type="EMBL" id="JBHSGI010000028">
    <property type="protein sequence ID" value="MFC4670719.1"/>
    <property type="molecule type" value="Genomic_DNA"/>
</dbReference>
<dbReference type="PANTHER" id="PTHR37937">
    <property type="entry name" value="CONJUGATIVE TRANSFER: DNA TRANSPORT"/>
    <property type="match status" value="1"/>
</dbReference>
<comment type="subcellular location">
    <subcellularLocation>
        <location evidence="1">Cell membrane</location>
        <topology evidence="1">Multi-pass membrane protein</topology>
    </subcellularLocation>
</comment>
<keyword evidence="4 8" id="KW-0812">Transmembrane</keyword>
<dbReference type="Gene3D" id="3.40.50.300">
    <property type="entry name" value="P-loop containing nucleotide triphosphate hydrolases"/>
    <property type="match status" value="1"/>
</dbReference>
<evidence type="ECO:0000256" key="7">
    <source>
        <dbReference type="SAM" id="MobiDB-lite"/>
    </source>
</evidence>
<evidence type="ECO:0000256" key="4">
    <source>
        <dbReference type="ARBA" id="ARBA00022692"/>
    </source>
</evidence>
<sequence length="674" mass="74111">MGGFGKGRLAIGVALVTLIAVAIGYVIASAVITFRNLGFRAEIDFFYVAQNYRAIGATRPDDFRLINLIMGGAGVAGLLMSLAMSGSALTRFGYTHWQTRREMKRNGFFGEPGTGFVIGKLGKPGSRAPFLCSRTFPHALIVAPTGRGKTTGFVIPNLLTWQGSAVVLDVKGECFEASARHRAAQGDEVFRFAPTDWEGMRTHRYNPLLRIYELEDPARQQMELQLLATLFLQNDNDRVQGLLKGGIDLFVAAGLLAFQRRRPTLGEIYRIAASGGQKQKEYLARSHEARNAAARLIFTRLASTNNDTLTSYVSLLMTSGLDQWQNPAIDDATALSDFDFRTIRKKPFSVYLVVQPLMVKPLAPLIRLFFSDLLAALQDKEPGPDEPWPVMIMLDEFNRLGKMPIVAESIEVLRAYRGHLAVVTQTIPAIDEIYGENTRRALQGNAGIKLYLTPSDEKTVEELSKAVGKTTKTVVTRSRVVGKNPFEGRSQSERTEEVSLLPEDEARRLPLDEIVVVVDAQMPVRAKRVVYFEDPFFKGIHAAQEGELPFPKGPVPPMGELPLSVRAMPTAPRGSGLSERDFEARMDITELGGNVPVNPIPTNAIRRVRASVLAGDQRQLEMDLSGPVELLNVNRSDDDVEQIERALGDLERLEGEMTGSAEAAGEAGEKLEAG</sequence>
<dbReference type="InterPro" id="IPR003688">
    <property type="entry name" value="TraG/VirD4"/>
</dbReference>
<evidence type="ECO:0000256" key="5">
    <source>
        <dbReference type="ARBA" id="ARBA00022989"/>
    </source>
</evidence>
<dbReference type="InterPro" id="IPR051539">
    <property type="entry name" value="T4SS-coupling_protein"/>
</dbReference>
<organism evidence="9 10">
    <name type="scientific">Seohaeicola nanhaiensis</name>
    <dbReference type="NCBI Taxonomy" id="1387282"/>
    <lineage>
        <taxon>Bacteria</taxon>
        <taxon>Pseudomonadati</taxon>
        <taxon>Pseudomonadota</taxon>
        <taxon>Alphaproteobacteria</taxon>
        <taxon>Rhodobacterales</taxon>
        <taxon>Roseobacteraceae</taxon>
        <taxon>Seohaeicola</taxon>
    </lineage>
</organism>
<feature type="transmembrane region" description="Helical" evidence="8">
    <location>
        <begin position="68"/>
        <end position="94"/>
    </location>
</feature>
<evidence type="ECO:0000313" key="9">
    <source>
        <dbReference type="EMBL" id="MFC4670719.1"/>
    </source>
</evidence>
<evidence type="ECO:0000256" key="3">
    <source>
        <dbReference type="ARBA" id="ARBA00022475"/>
    </source>
</evidence>
<feature type="compositionally biased region" description="Low complexity" evidence="7">
    <location>
        <begin position="656"/>
        <end position="666"/>
    </location>
</feature>
<dbReference type="Proteomes" id="UP001595973">
    <property type="component" value="Unassembled WGS sequence"/>
</dbReference>
<keyword evidence="3" id="KW-1003">Cell membrane</keyword>
<dbReference type="CDD" id="cd01127">
    <property type="entry name" value="TrwB_TraG_TraD_VirD4"/>
    <property type="match status" value="2"/>
</dbReference>
<evidence type="ECO:0000256" key="8">
    <source>
        <dbReference type="SAM" id="Phobius"/>
    </source>
</evidence>
<evidence type="ECO:0000256" key="1">
    <source>
        <dbReference type="ARBA" id="ARBA00004651"/>
    </source>
</evidence>
<comment type="similarity">
    <text evidence="2">Belongs to the VirD4/TraG family.</text>
</comment>
<dbReference type="PANTHER" id="PTHR37937:SF1">
    <property type="entry name" value="CONJUGATIVE TRANSFER: DNA TRANSPORT"/>
    <property type="match status" value="1"/>
</dbReference>
<feature type="transmembrane region" description="Helical" evidence="8">
    <location>
        <begin position="9"/>
        <end position="32"/>
    </location>
</feature>
<protein>
    <submittedName>
        <fullName evidence="9">Type IV secretory system conjugative DNA transfer family protein</fullName>
    </submittedName>
</protein>
<evidence type="ECO:0000313" key="10">
    <source>
        <dbReference type="Proteomes" id="UP001595973"/>
    </source>
</evidence>
<dbReference type="Pfam" id="PF02534">
    <property type="entry name" value="T4SS-DNA_transf"/>
    <property type="match status" value="1"/>
</dbReference>
<feature type="region of interest" description="Disordered" evidence="7">
    <location>
        <begin position="651"/>
        <end position="674"/>
    </location>
</feature>